<comment type="caution">
    <text evidence="1">The sequence shown here is derived from an EMBL/GenBank/DDBJ whole genome shotgun (WGS) entry which is preliminary data.</text>
</comment>
<dbReference type="Proteomes" id="UP001434883">
    <property type="component" value="Unassembled WGS sequence"/>
</dbReference>
<keyword evidence="2" id="KW-1185">Reference proteome</keyword>
<accession>A0ABV0RN73</accession>
<name>A0ABV0RN73_9TELE</name>
<organism evidence="1 2">
    <name type="scientific">Xenoophorus captivus</name>
    <dbReference type="NCBI Taxonomy" id="1517983"/>
    <lineage>
        <taxon>Eukaryota</taxon>
        <taxon>Metazoa</taxon>
        <taxon>Chordata</taxon>
        <taxon>Craniata</taxon>
        <taxon>Vertebrata</taxon>
        <taxon>Euteleostomi</taxon>
        <taxon>Actinopterygii</taxon>
        <taxon>Neopterygii</taxon>
        <taxon>Teleostei</taxon>
        <taxon>Neoteleostei</taxon>
        <taxon>Acanthomorphata</taxon>
        <taxon>Ovalentaria</taxon>
        <taxon>Atherinomorphae</taxon>
        <taxon>Cyprinodontiformes</taxon>
        <taxon>Goodeidae</taxon>
        <taxon>Xenoophorus</taxon>
    </lineage>
</organism>
<dbReference type="EMBL" id="JAHRIN010051627">
    <property type="protein sequence ID" value="MEQ2209657.1"/>
    <property type="molecule type" value="Genomic_DNA"/>
</dbReference>
<gene>
    <name evidence="1" type="ORF">XENOCAPTIV_002150</name>
</gene>
<evidence type="ECO:0000313" key="2">
    <source>
        <dbReference type="Proteomes" id="UP001434883"/>
    </source>
</evidence>
<sequence>NPVSAGRLTSRAAGGHNQKLCFIIQIQLHPYCSDAFPSEAPCCYQQASPHSRLVKRAAGTLQKLAVQVKMFLPAGFRAAGGQKFKIIQCGRIKAGKLFSRFVPLLTLLSRHSFVVGRQSKDRSGPLV</sequence>
<feature type="non-terminal residue" evidence="1">
    <location>
        <position position="1"/>
    </location>
</feature>
<protein>
    <submittedName>
        <fullName evidence="1">Uncharacterized protein</fullName>
    </submittedName>
</protein>
<reference evidence="1 2" key="1">
    <citation type="submission" date="2021-06" db="EMBL/GenBank/DDBJ databases">
        <authorList>
            <person name="Palmer J.M."/>
        </authorList>
    </citation>
    <scope>NUCLEOTIDE SEQUENCE [LARGE SCALE GENOMIC DNA]</scope>
    <source>
        <strain evidence="1 2">XC_2019</strain>
        <tissue evidence="1">Muscle</tissue>
    </source>
</reference>
<proteinExistence type="predicted"/>
<evidence type="ECO:0000313" key="1">
    <source>
        <dbReference type="EMBL" id="MEQ2209657.1"/>
    </source>
</evidence>